<evidence type="ECO:0000256" key="7">
    <source>
        <dbReference type="SAM" id="Phobius"/>
    </source>
</evidence>
<feature type="transmembrane region" description="Helical" evidence="7">
    <location>
        <begin position="203"/>
        <end position="227"/>
    </location>
</feature>
<dbReference type="CDD" id="cd17330">
    <property type="entry name" value="MFS_SLC46_TetA_like"/>
    <property type="match status" value="1"/>
</dbReference>
<dbReference type="PRINTS" id="PR01035">
    <property type="entry name" value="TCRTETA"/>
</dbReference>
<dbReference type="PROSITE" id="PS50850">
    <property type="entry name" value="MFS"/>
    <property type="match status" value="1"/>
</dbReference>
<feature type="domain" description="Major facilitator superfamily (MFS) profile" evidence="8">
    <location>
        <begin position="75"/>
        <end position="545"/>
    </location>
</feature>
<evidence type="ECO:0000313" key="10">
    <source>
        <dbReference type="Proteomes" id="UP001447188"/>
    </source>
</evidence>
<dbReference type="Pfam" id="PF07690">
    <property type="entry name" value="MFS_1"/>
    <property type="match status" value="1"/>
</dbReference>
<evidence type="ECO:0000256" key="2">
    <source>
        <dbReference type="ARBA" id="ARBA00022448"/>
    </source>
</evidence>
<accession>A0ABR3GJS1</accession>
<evidence type="ECO:0000313" key="9">
    <source>
        <dbReference type="EMBL" id="KAL0636093.1"/>
    </source>
</evidence>
<dbReference type="PANTHER" id="PTHR23504:SF39">
    <property type="entry name" value="TRANSPORTER, PUTATIVE (AFU_ORTHOLOGUE AFUA_6G03860)-RELATED"/>
    <property type="match status" value="1"/>
</dbReference>
<keyword evidence="10" id="KW-1185">Reference proteome</keyword>
<gene>
    <name evidence="9" type="ORF">Q9L58_004999</name>
</gene>
<feature type="transmembrane region" description="Helical" evidence="7">
    <location>
        <begin position="495"/>
        <end position="514"/>
    </location>
</feature>
<feature type="transmembrane region" description="Helical" evidence="7">
    <location>
        <begin position="169"/>
        <end position="191"/>
    </location>
</feature>
<name>A0ABR3GJS1_9PEZI</name>
<keyword evidence="4 7" id="KW-1133">Transmembrane helix</keyword>
<dbReference type="EMBL" id="JBBBZM010000057">
    <property type="protein sequence ID" value="KAL0636093.1"/>
    <property type="molecule type" value="Genomic_DNA"/>
</dbReference>
<dbReference type="Gene3D" id="1.20.1250.20">
    <property type="entry name" value="MFS general substrate transporter like domains"/>
    <property type="match status" value="1"/>
</dbReference>
<dbReference type="PANTHER" id="PTHR23504">
    <property type="entry name" value="MAJOR FACILITATOR SUPERFAMILY DOMAIN-CONTAINING PROTEIN 10"/>
    <property type="match status" value="1"/>
</dbReference>
<evidence type="ECO:0000259" key="8">
    <source>
        <dbReference type="PROSITE" id="PS50850"/>
    </source>
</evidence>
<evidence type="ECO:0000256" key="4">
    <source>
        <dbReference type="ARBA" id="ARBA00022989"/>
    </source>
</evidence>
<evidence type="ECO:0000256" key="5">
    <source>
        <dbReference type="ARBA" id="ARBA00023136"/>
    </source>
</evidence>
<evidence type="ECO:0000256" key="1">
    <source>
        <dbReference type="ARBA" id="ARBA00004141"/>
    </source>
</evidence>
<keyword evidence="5 7" id="KW-0472">Membrane</keyword>
<dbReference type="InterPro" id="IPR001958">
    <property type="entry name" value="Tet-R_TetA/multi-R_MdtG-like"/>
</dbReference>
<feature type="transmembrane region" description="Helical" evidence="7">
    <location>
        <begin position="344"/>
        <end position="364"/>
    </location>
</feature>
<feature type="transmembrane region" description="Helical" evidence="7">
    <location>
        <begin position="445"/>
        <end position="474"/>
    </location>
</feature>
<feature type="transmembrane region" description="Helical" evidence="7">
    <location>
        <begin position="384"/>
        <end position="402"/>
    </location>
</feature>
<dbReference type="InterPro" id="IPR020846">
    <property type="entry name" value="MFS_dom"/>
</dbReference>
<organism evidence="9 10">
    <name type="scientific">Discina gigas</name>
    <dbReference type="NCBI Taxonomy" id="1032678"/>
    <lineage>
        <taxon>Eukaryota</taxon>
        <taxon>Fungi</taxon>
        <taxon>Dikarya</taxon>
        <taxon>Ascomycota</taxon>
        <taxon>Pezizomycotina</taxon>
        <taxon>Pezizomycetes</taxon>
        <taxon>Pezizales</taxon>
        <taxon>Discinaceae</taxon>
        <taxon>Discina</taxon>
    </lineage>
</organism>
<comment type="caution">
    <text evidence="9">The sequence shown here is derived from an EMBL/GenBank/DDBJ whole genome shotgun (WGS) entry which is preliminary data.</text>
</comment>
<proteinExistence type="predicted"/>
<feature type="transmembrane region" description="Helical" evidence="7">
    <location>
        <begin position="114"/>
        <end position="134"/>
    </location>
</feature>
<feature type="transmembrane region" description="Helical" evidence="7">
    <location>
        <begin position="520"/>
        <end position="541"/>
    </location>
</feature>
<evidence type="ECO:0000256" key="6">
    <source>
        <dbReference type="SAM" id="MobiDB-lite"/>
    </source>
</evidence>
<keyword evidence="2" id="KW-0813">Transport</keyword>
<reference evidence="9 10" key="1">
    <citation type="submission" date="2024-02" db="EMBL/GenBank/DDBJ databases">
        <title>Discinaceae phylogenomics.</title>
        <authorList>
            <person name="Dirks A.C."/>
            <person name="James T.Y."/>
        </authorList>
    </citation>
    <scope>NUCLEOTIDE SEQUENCE [LARGE SCALE GENOMIC DNA]</scope>
    <source>
        <strain evidence="9 10">ACD0624</strain>
    </source>
</reference>
<sequence length="573" mass="60474">MARPSPFSGLMQRHSSTPHYQTFPTTPPVASGPPPAEGDPSLYHTFSGVLSDGASSRTCGTNGNGKGHTPMPMKQLIILAVISLAEQTALNSISPYLPEMAGTFPGVDKGSVGLSVGVIASSFALAQFSTNFFWGRLSDKIGRKPVILMGTLLTAACFILFGLCRTLWQAVIVQAIMGLVNGNAGIVSTVLGEITDRSNQSSVFSYLPVVYGIGGITGPLIGGILVHSASTGLFADYPYLLPNVAAAVFLILDLIFSIFLLDESLEGAKSLPPLGERAKSLFVWLWKFTASAQPSYIRPCTPNLQSQTDQQEESGYFSGDASPPALFPEVSSPPSYKSIITPRIAILLITYGIFNLSNASYNSLYPIFVSSEPPTGRGLSPKEIGLSLAFVGATTIAFQLLLFGPFQERAGNQWGYRLSLLGFTAAFWAMPLVGYYDGSNPSSKFWLWVELGSILFLKTISTIVGLSCVMLLITNSSPNDSTLGTLNGLAQTLSAGGRAIGPLVSGGLFTASTAVPQGEFLVWGVFGGIAAAGAVLSILGVKWRGFEMVEGGDGGAAEGETDETGLLRERENS</sequence>
<comment type="subcellular location">
    <subcellularLocation>
        <location evidence="1">Membrane</location>
        <topology evidence="1">Multi-pass membrane protein</topology>
    </subcellularLocation>
</comment>
<protein>
    <recommendedName>
        <fullName evidence="8">Major facilitator superfamily (MFS) profile domain-containing protein</fullName>
    </recommendedName>
</protein>
<feature type="transmembrane region" description="Helical" evidence="7">
    <location>
        <begin position="414"/>
        <end position="433"/>
    </location>
</feature>
<dbReference type="Proteomes" id="UP001447188">
    <property type="component" value="Unassembled WGS sequence"/>
</dbReference>
<evidence type="ECO:0000256" key="3">
    <source>
        <dbReference type="ARBA" id="ARBA00022692"/>
    </source>
</evidence>
<feature type="compositionally biased region" description="Polar residues" evidence="6">
    <location>
        <begin position="13"/>
        <end position="23"/>
    </location>
</feature>
<dbReference type="InterPro" id="IPR036259">
    <property type="entry name" value="MFS_trans_sf"/>
</dbReference>
<feature type="compositionally biased region" description="Pro residues" evidence="6">
    <location>
        <begin position="25"/>
        <end position="37"/>
    </location>
</feature>
<dbReference type="InterPro" id="IPR011701">
    <property type="entry name" value="MFS"/>
</dbReference>
<feature type="transmembrane region" description="Helical" evidence="7">
    <location>
        <begin position="239"/>
        <end position="261"/>
    </location>
</feature>
<keyword evidence="3 7" id="KW-0812">Transmembrane</keyword>
<dbReference type="SUPFAM" id="SSF103473">
    <property type="entry name" value="MFS general substrate transporter"/>
    <property type="match status" value="1"/>
</dbReference>
<feature type="region of interest" description="Disordered" evidence="6">
    <location>
        <begin position="1"/>
        <end position="43"/>
    </location>
</feature>
<feature type="region of interest" description="Disordered" evidence="6">
    <location>
        <begin position="552"/>
        <end position="573"/>
    </location>
</feature>
<feature type="transmembrane region" description="Helical" evidence="7">
    <location>
        <begin position="146"/>
        <end position="163"/>
    </location>
</feature>